<evidence type="ECO:0000313" key="3">
    <source>
        <dbReference type="Proteomes" id="UP001432027"/>
    </source>
</evidence>
<accession>A0AAV5UKU2</accession>
<evidence type="ECO:0000313" key="2">
    <source>
        <dbReference type="EMBL" id="GMT06549.1"/>
    </source>
</evidence>
<protein>
    <submittedName>
        <fullName evidence="2">Uncharacterized protein</fullName>
    </submittedName>
</protein>
<feature type="transmembrane region" description="Helical" evidence="1">
    <location>
        <begin position="69"/>
        <end position="90"/>
    </location>
</feature>
<gene>
    <name evidence="2" type="ORF">PENTCL1PPCAC_28723</name>
</gene>
<keyword evidence="3" id="KW-1185">Reference proteome</keyword>
<keyword evidence="1" id="KW-0472">Membrane</keyword>
<reference evidence="2" key="1">
    <citation type="submission" date="2023-10" db="EMBL/GenBank/DDBJ databases">
        <title>Genome assembly of Pristionchus species.</title>
        <authorList>
            <person name="Yoshida K."/>
            <person name="Sommer R.J."/>
        </authorList>
    </citation>
    <scope>NUCLEOTIDE SEQUENCE</scope>
    <source>
        <strain evidence="2">RS0144</strain>
    </source>
</reference>
<dbReference type="EMBL" id="BTSX01000006">
    <property type="protein sequence ID" value="GMT06549.1"/>
    <property type="molecule type" value="Genomic_DNA"/>
</dbReference>
<feature type="non-terminal residue" evidence="2">
    <location>
        <position position="1"/>
    </location>
</feature>
<keyword evidence="1" id="KW-1133">Transmembrane helix</keyword>
<name>A0AAV5UKU2_9BILA</name>
<feature type="non-terminal residue" evidence="2">
    <location>
        <position position="116"/>
    </location>
</feature>
<sequence length="116" mass="13578">KWANCSCIRYSTHYFLGVVLLLSPTRLRSDCRHYIRNRSLPWSASSPLHSFLLASLACDLNRGRWSCLLLSFLFFILFFSLYLIMIYLLLFERLRSPFLSCGSLCLKKWSLLLLCS</sequence>
<proteinExistence type="predicted"/>
<comment type="caution">
    <text evidence="2">The sequence shown here is derived from an EMBL/GenBank/DDBJ whole genome shotgun (WGS) entry which is preliminary data.</text>
</comment>
<evidence type="ECO:0000256" key="1">
    <source>
        <dbReference type="SAM" id="Phobius"/>
    </source>
</evidence>
<dbReference type="AlphaFoldDB" id="A0AAV5UKU2"/>
<dbReference type="Proteomes" id="UP001432027">
    <property type="component" value="Unassembled WGS sequence"/>
</dbReference>
<keyword evidence="1" id="KW-0812">Transmembrane</keyword>
<organism evidence="2 3">
    <name type="scientific">Pristionchus entomophagus</name>
    <dbReference type="NCBI Taxonomy" id="358040"/>
    <lineage>
        <taxon>Eukaryota</taxon>
        <taxon>Metazoa</taxon>
        <taxon>Ecdysozoa</taxon>
        <taxon>Nematoda</taxon>
        <taxon>Chromadorea</taxon>
        <taxon>Rhabditida</taxon>
        <taxon>Rhabditina</taxon>
        <taxon>Diplogasteromorpha</taxon>
        <taxon>Diplogasteroidea</taxon>
        <taxon>Neodiplogasteridae</taxon>
        <taxon>Pristionchus</taxon>
    </lineage>
</organism>